<gene>
    <name evidence="6" type="ORF">IAC85_06345</name>
</gene>
<proteinExistence type="inferred from homology"/>
<evidence type="ECO:0000259" key="3">
    <source>
        <dbReference type="Pfam" id="PF01055"/>
    </source>
</evidence>
<dbReference type="GO" id="GO:0004553">
    <property type="term" value="F:hydrolase activity, hydrolyzing O-glycosyl compounds"/>
    <property type="evidence" value="ECO:0007669"/>
    <property type="project" value="InterPro"/>
</dbReference>
<dbReference type="Gene3D" id="3.20.20.80">
    <property type="entry name" value="Glycosidases"/>
    <property type="match status" value="1"/>
</dbReference>
<dbReference type="PANTHER" id="PTHR43863:SF2">
    <property type="entry name" value="MALTASE-GLUCOAMYLASE"/>
    <property type="match status" value="1"/>
</dbReference>
<dbReference type="InterPro" id="IPR048395">
    <property type="entry name" value="Glyco_hydro_31_C"/>
</dbReference>
<dbReference type="Pfam" id="PF17137">
    <property type="entry name" value="DUF5110"/>
    <property type="match status" value="1"/>
</dbReference>
<organism evidence="6 7">
    <name type="scientific">Candidatus Faecenecus gallistercoris</name>
    <dbReference type="NCBI Taxonomy" id="2840793"/>
    <lineage>
        <taxon>Bacteria</taxon>
        <taxon>Bacillati</taxon>
        <taxon>Bacillota</taxon>
        <taxon>Bacillota incertae sedis</taxon>
        <taxon>Candidatus Faecenecus</taxon>
    </lineage>
</organism>
<dbReference type="InterPro" id="IPR013780">
    <property type="entry name" value="Glyco_hydro_b"/>
</dbReference>
<evidence type="ECO:0000259" key="4">
    <source>
        <dbReference type="Pfam" id="PF17137"/>
    </source>
</evidence>
<dbReference type="GO" id="GO:0005975">
    <property type="term" value="P:carbohydrate metabolic process"/>
    <property type="evidence" value="ECO:0007669"/>
    <property type="project" value="InterPro"/>
</dbReference>
<feature type="domain" description="DUF5110" evidence="4">
    <location>
        <begin position="613"/>
        <end position="682"/>
    </location>
</feature>
<dbReference type="InterPro" id="IPR000322">
    <property type="entry name" value="Glyco_hydro_31_TIM"/>
</dbReference>
<dbReference type="Proteomes" id="UP000886725">
    <property type="component" value="Unassembled WGS sequence"/>
</dbReference>
<dbReference type="EMBL" id="DVFU01000122">
    <property type="protein sequence ID" value="HIQ65341.1"/>
    <property type="molecule type" value="Genomic_DNA"/>
</dbReference>
<reference evidence="6" key="2">
    <citation type="journal article" date="2021" name="PeerJ">
        <title>Extensive microbial diversity within the chicken gut microbiome revealed by metagenomics and culture.</title>
        <authorList>
            <person name="Gilroy R."/>
            <person name="Ravi A."/>
            <person name="Getino M."/>
            <person name="Pursley I."/>
            <person name="Horton D.L."/>
            <person name="Alikhan N.F."/>
            <person name="Baker D."/>
            <person name="Gharbi K."/>
            <person name="Hall N."/>
            <person name="Watson M."/>
            <person name="Adriaenssens E.M."/>
            <person name="Foster-Nyarko E."/>
            <person name="Jarju S."/>
            <person name="Secka A."/>
            <person name="Antonio M."/>
            <person name="Oren A."/>
            <person name="Chaudhuri R.R."/>
            <person name="La Ragione R."/>
            <person name="Hildebrand F."/>
            <person name="Pallen M.J."/>
        </authorList>
    </citation>
    <scope>NUCLEOTIDE SEQUENCE</scope>
    <source>
        <strain evidence="6">CHK165-10780</strain>
    </source>
</reference>
<dbReference type="InterPro" id="IPR033403">
    <property type="entry name" value="DUF5110"/>
</dbReference>
<dbReference type="SUPFAM" id="SSF51445">
    <property type="entry name" value="(Trans)glycosidases"/>
    <property type="match status" value="1"/>
</dbReference>
<keyword evidence="2" id="KW-0326">Glycosidase</keyword>
<dbReference type="InterPro" id="IPR051816">
    <property type="entry name" value="Glycosyl_Hydrolase_31"/>
</dbReference>
<evidence type="ECO:0000313" key="7">
    <source>
        <dbReference type="Proteomes" id="UP000886725"/>
    </source>
</evidence>
<comment type="similarity">
    <text evidence="1 2">Belongs to the glycosyl hydrolase 31 family.</text>
</comment>
<evidence type="ECO:0000256" key="1">
    <source>
        <dbReference type="ARBA" id="ARBA00007806"/>
    </source>
</evidence>
<dbReference type="Pfam" id="PF21365">
    <property type="entry name" value="Glyco_hydro_31_3rd"/>
    <property type="match status" value="1"/>
</dbReference>
<keyword evidence="2" id="KW-0378">Hydrolase</keyword>
<accession>A0A9D0Z1I6</accession>
<feature type="domain" description="Glycoside hydrolase family 31 TIM barrel" evidence="3">
    <location>
        <begin position="196"/>
        <end position="496"/>
    </location>
</feature>
<evidence type="ECO:0000313" key="6">
    <source>
        <dbReference type="EMBL" id="HIQ65341.1"/>
    </source>
</evidence>
<dbReference type="Pfam" id="PF01055">
    <property type="entry name" value="Glyco_hydro_31_2nd"/>
    <property type="match status" value="1"/>
</dbReference>
<dbReference type="InterPro" id="IPR017853">
    <property type="entry name" value="GH"/>
</dbReference>
<evidence type="ECO:0000256" key="2">
    <source>
        <dbReference type="RuleBase" id="RU361185"/>
    </source>
</evidence>
<evidence type="ECO:0000259" key="5">
    <source>
        <dbReference type="Pfam" id="PF21365"/>
    </source>
</evidence>
<name>A0A9D0Z1I6_9FIRM</name>
<dbReference type="PANTHER" id="PTHR43863">
    <property type="entry name" value="HYDROLASE, PUTATIVE (AFU_ORTHOLOGUE AFUA_1G03140)-RELATED"/>
    <property type="match status" value="1"/>
</dbReference>
<comment type="caution">
    <text evidence="6">The sequence shown here is derived from an EMBL/GenBank/DDBJ whole genome shotgun (WGS) entry which is preliminary data.</text>
</comment>
<dbReference type="AlphaFoldDB" id="A0A9D0Z1I6"/>
<feature type="domain" description="Glycosyl hydrolase family 31 C-terminal" evidence="5">
    <location>
        <begin position="505"/>
        <end position="596"/>
    </location>
</feature>
<protein>
    <submittedName>
        <fullName evidence="6">DUF5110 domain-containing protein</fullName>
    </submittedName>
</protein>
<sequence>MYDMGDQFKPDYRILKPNTKSVIAGNNYRFTVLSERLIRLEYNPKGAFYDGATRLVSSRAFPETVFQVRQDEKYLEIVTGYFKLEYQKERAFDAGRVMPVNNLKVTLLSNGNYWYYGHPEVRNYQGPIGSYDVDPKFKKGLFSLDGFVALDDSKDEMINLDGTIAPREQYTDIYLFMYGDDFEGCLEDYFKLTGKPPLIPRYALGNWWCRNTNYTTEDILKVANEFEKRDIPLAVFLLDKDWHIREINENGKKRNLFTGYTFNKFLIPNPDEMIKKLHDKNIRVGLQVNPKEGLYPHEEFYEQAIKYLGIENGKPIHLDYKDPKNIDVYLKMFVHPLETKGVDFFWNDYDVADPDQYPLWVLNHYHFLDLSRNKAKRGMLLGRNAGVATHRYPVCYTGKTEITWESLKKIPWLNETAANAGVSWISTDVGGNHGGVEESELYIRSVELGVFSPILRFHAARGKYYKKEPWRWDAKTVAITEKYLRLRHRLLPYLYTEAYNYYEKGVPIVQPLYYKLPWVYDDESYRNEYYFGRELLVAPIITKKDSVMNRTTHRFYIPEGMWYDYNTGKTFIGNKKYVSFFKEDDYPVFVRSGAIIPLSNKSNLNNVGNPSDMEIQIFPGQSNSYVLYEDDGVTSLYKEGYFLKTSIEFNYTPSNYTVIIKSLEGKKGIVPDTRNYKFRFRNTKLADSITALFNNSQKSTNVYLDDNDLIVELKDIPSVGQLVLNVKGKDIEISAVRLINDDIDSILMDLKINTFIKERISSIVFSNLPISKKRIEIRKLRRDGLSKDHTKLFLKLLDYIGEI</sequence>
<dbReference type="CDD" id="cd06595">
    <property type="entry name" value="GH31_u1"/>
    <property type="match status" value="1"/>
</dbReference>
<dbReference type="SUPFAM" id="SSF51011">
    <property type="entry name" value="Glycosyl hydrolase domain"/>
    <property type="match status" value="1"/>
</dbReference>
<reference evidence="6" key="1">
    <citation type="submission" date="2020-10" db="EMBL/GenBank/DDBJ databases">
        <authorList>
            <person name="Gilroy R."/>
        </authorList>
    </citation>
    <scope>NUCLEOTIDE SEQUENCE</scope>
    <source>
        <strain evidence="6">CHK165-10780</strain>
    </source>
</reference>
<dbReference type="Gene3D" id="2.60.40.1180">
    <property type="entry name" value="Golgi alpha-mannosidase II"/>
    <property type="match status" value="2"/>
</dbReference>